<dbReference type="OrthoDB" id="6433513at2759"/>
<keyword evidence="2" id="KW-1185">Reference proteome</keyword>
<organism evidence="1 2">
    <name type="scientific">Araneus ventricosus</name>
    <name type="common">Orbweaver spider</name>
    <name type="synonym">Epeira ventricosa</name>
    <dbReference type="NCBI Taxonomy" id="182803"/>
    <lineage>
        <taxon>Eukaryota</taxon>
        <taxon>Metazoa</taxon>
        <taxon>Ecdysozoa</taxon>
        <taxon>Arthropoda</taxon>
        <taxon>Chelicerata</taxon>
        <taxon>Arachnida</taxon>
        <taxon>Araneae</taxon>
        <taxon>Araneomorphae</taxon>
        <taxon>Entelegynae</taxon>
        <taxon>Araneoidea</taxon>
        <taxon>Araneidae</taxon>
        <taxon>Araneus</taxon>
    </lineage>
</organism>
<dbReference type="EMBL" id="BGPR01000057">
    <property type="protein sequence ID" value="GBL88098.1"/>
    <property type="molecule type" value="Genomic_DNA"/>
</dbReference>
<gene>
    <name evidence="1" type="ORF">AVEN_133744_1</name>
</gene>
<evidence type="ECO:0000313" key="2">
    <source>
        <dbReference type="Proteomes" id="UP000499080"/>
    </source>
</evidence>
<evidence type="ECO:0000313" key="1">
    <source>
        <dbReference type="EMBL" id="GBL88098.1"/>
    </source>
</evidence>
<dbReference type="SUPFAM" id="SSF53098">
    <property type="entry name" value="Ribonuclease H-like"/>
    <property type="match status" value="1"/>
</dbReference>
<dbReference type="InterPro" id="IPR012337">
    <property type="entry name" value="RNaseH-like_sf"/>
</dbReference>
<protein>
    <submittedName>
        <fullName evidence="1">Uncharacterized protein</fullName>
    </submittedName>
</protein>
<reference evidence="1 2" key="1">
    <citation type="journal article" date="2019" name="Sci. Rep.">
        <title>Orb-weaving spider Araneus ventricosus genome elucidates the spidroin gene catalogue.</title>
        <authorList>
            <person name="Kono N."/>
            <person name="Nakamura H."/>
            <person name="Ohtoshi R."/>
            <person name="Moran D.A.P."/>
            <person name="Shinohara A."/>
            <person name="Yoshida Y."/>
            <person name="Fujiwara M."/>
            <person name="Mori M."/>
            <person name="Tomita M."/>
            <person name="Arakawa K."/>
        </authorList>
    </citation>
    <scope>NUCLEOTIDE SEQUENCE [LARGE SCALE GENOMIC DNA]</scope>
</reference>
<name>A0A4Y2B7V7_ARAVE</name>
<dbReference type="Proteomes" id="UP000499080">
    <property type="component" value="Unassembled WGS sequence"/>
</dbReference>
<accession>A0A4Y2B7V7</accession>
<comment type="caution">
    <text evidence="1">The sequence shown here is derived from an EMBL/GenBank/DDBJ whole genome shotgun (WGS) entry which is preliminary data.</text>
</comment>
<dbReference type="AlphaFoldDB" id="A0A4Y2B7V7"/>
<proteinExistence type="predicted"/>
<sequence>MAICYALKLISGSQYRKFCIYNDNMSVLQQSEDIEGATHPILLNIADTIHSLKNRGFDIVFCWTPRHVGILGIEKADYAAQTTSVPLKHTVLFANLCSTISSLNGRRCGIYK</sequence>
<dbReference type="GO" id="GO:0003676">
    <property type="term" value="F:nucleic acid binding"/>
    <property type="evidence" value="ECO:0007669"/>
    <property type="project" value="InterPro"/>
</dbReference>
<dbReference type="InterPro" id="IPR036397">
    <property type="entry name" value="RNaseH_sf"/>
</dbReference>
<dbReference type="Gene3D" id="3.30.420.10">
    <property type="entry name" value="Ribonuclease H-like superfamily/Ribonuclease H"/>
    <property type="match status" value="1"/>
</dbReference>